<reference evidence="1" key="2">
    <citation type="submission" date="2022-06" db="UniProtKB">
        <authorList>
            <consortium name="EnsemblMetazoa"/>
        </authorList>
    </citation>
    <scope>IDENTIFICATION</scope>
</reference>
<evidence type="ECO:0000313" key="1">
    <source>
        <dbReference type="EnsemblMetazoa" id="OVOC10625.1"/>
    </source>
</evidence>
<organism evidence="1 2">
    <name type="scientific">Onchocerca volvulus</name>
    <dbReference type="NCBI Taxonomy" id="6282"/>
    <lineage>
        <taxon>Eukaryota</taxon>
        <taxon>Metazoa</taxon>
        <taxon>Ecdysozoa</taxon>
        <taxon>Nematoda</taxon>
        <taxon>Chromadorea</taxon>
        <taxon>Rhabditida</taxon>
        <taxon>Spirurina</taxon>
        <taxon>Spiruromorpha</taxon>
        <taxon>Filarioidea</taxon>
        <taxon>Onchocercidae</taxon>
        <taxon>Onchocerca</taxon>
    </lineage>
</organism>
<sequence>MEKLVTTSRSATLSPIEFDGNPTMWASLKMCSYYYFIVRKLETTNKFPEEFENLQRHKSLEYVQSLEEFLRKTWKICYMQQFTCNMYVYTVFPCTNSGMFSFQDYNSNYQEKLHDNSMTTFIKS</sequence>
<accession>A0A8R1XL35</accession>
<evidence type="ECO:0000313" key="2">
    <source>
        <dbReference type="Proteomes" id="UP000024404"/>
    </source>
</evidence>
<proteinExistence type="predicted"/>
<dbReference type="Proteomes" id="UP000024404">
    <property type="component" value="Unassembled WGS sequence"/>
</dbReference>
<name>A0A8R1XL35_ONCVO</name>
<keyword evidence="2" id="KW-1185">Reference proteome</keyword>
<reference evidence="2" key="1">
    <citation type="submission" date="2013-10" db="EMBL/GenBank/DDBJ databases">
        <title>Genome sequencing of Onchocerca volvulus.</title>
        <authorList>
            <person name="Cotton J."/>
            <person name="Tsai J."/>
            <person name="Stanley E."/>
            <person name="Tracey A."/>
            <person name="Holroyd N."/>
            <person name="Lustigman S."/>
            <person name="Berriman M."/>
        </authorList>
    </citation>
    <scope>NUCLEOTIDE SEQUENCE</scope>
</reference>
<protein>
    <submittedName>
        <fullName evidence="1">Uncharacterized protein</fullName>
    </submittedName>
</protein>
<dbReference type="AlphaFoldDB" id="A0A8R1XL35"/>
<dbReference type="EnsemblMetazoa" id="OVOC10625.1">
    <property type="protein sequence ID" value="OVOC10625.1"/>
    <property type="gene ID" value="WBGene00247434"/>
</dbReference>
<dbReference type="EMBL" id="CMVM020000345">
    <property type="status" value="NOT_ANNOTATED_CDS"/>
    <property type="molecule type" value="Genomic_DNA"/>
</dbReference>